<keyword evidence="3" id="KW-1185">Reference proteome</keyword>
<dbReference type="EMBL" id="CP003989">
    <property type="protein sequence ID" value="AGA35261.1"/>
    <property type="molecule type" value="Genomic_DNA"/>
</dbReference>
<dbReference type="PATRIC" id="fig|1255043.3.peg.3663"/>
<dbReference type="Proteomes" id="UP000010809">
    <property type="component" value="Chromosome"/>
</dbReference>
<accession>L0E3L9</accession>
<dbReference type="STRING" id="1255043.TVNIR_3631"/>
<keyword evidence="1" id="KW-0472">Membrane</keyword>
<gene>
    <name evidence="2" type="ordered locus">TVNIR_3631</name>
</gene>
<keyword evidence="1" id="KW-0812">Transmembrane</keyword>
<organism evidence="2 3">
    <name type="scientific">Thioalkalivibrio nitratireducens (strain DSM 14787 / UNIQEM 213 / ALEN2)</name>
    <dbReference type="NCBI Taxonomy" id="1255043"/>
    <lineage>
        <taxon>Bacteria</taxon>
        <taxon>Pseudomonadati</taxon>
        <taxon>Pseudomonadota</taxon>
        <taxon>Gammaproteobacteria</taxon>
        <taxon>Chromatiales</taxon>
        <taxon>Ectothiorhodospiraceae</taxon>
        <taxon>Thioalkalivibrio</taxon>
    </lineage>
</organism>
<dbReference type="KEGG" id="tni:TVNIR_3631"/>
<proteinExistence type="predicted"/>
<dbReference type="AlphaFoldDB" id="L0E3L9"/>
<feature type="transmembrane region" description="Helical" evidence="1">
    <location>
        <begin position="30"/>
        <end position="46"/>
    </location>
</feature>
<dbReference type="RefSeq" id="WP_015260354.1">
    <property type="nucleotide sequence ID" value="NC_019902.2"/>
</dbReference>
<name>L0E3L9_THIND</name>
<evidence type="ECO:0000256" key="1">
    <source>
        <dbReference type="SAM" id="Phobius"/>
    </source>
</evidence>
<dbReference type="HOGENOM" id="CLU_3158881_0_0_6"/>
<sequence length="48" mass="5370">MRHLGTLLLGIWLVLYGLQGLLGLRFQYDHLVLSALALVAGVLLILRR</sequence>
<reference evidence="2" key="1">
    <citation type="submission" date="2015-12" db="EMBL/GenBank/DDBJ databases">
        <authorList>
            <person name="Tikhonova T.V."/>
            <person name="Pavlov A.R."/>
            <person name="Beletsky A.V."/>
            <person name="Mardanov A.V."/>
            <person name="Sorokin D.Y."/>
            <person name="Ravin N.V."/>
            <person name="Popov V.O."/>
        </authorList>
    </citation>
    <scope>NUCLEOTIDE SEQUENCE</scope>
    <source>
        <strain evidence="2">DSM 14787</strain>
    </source>
</reference>
<keyword evidence="1" id="KW-1133">Transmembrane helix</keyword>
<evidence type="ECO:0000313" key="2">
    <source>
        <dbReference type="EMBL" id="AGA35261.1"/>
    </source>
</evidence>
<evidence type="ECO:0000313" key="3">
    <source>
        <dbReference type="Proteomes" id="UP000010809"/>
    </source>
</evidence>
<protein>
    <submittedName>
        <fullName evidence="2">DedA family protein</fullName>
    </submittedName>
</protein>